<sequence length="743" mass="80323">MSTDPALSQAQPWWVIFPLRLASFLLSVFFNRSRLSYWSINVHAYCLELANITRVGAIGLSDPSQPPSDENSFRFTPIKALRAIPRLWERKPATPFKAGLKRKLWKRFQSSFSNMQTLESSTALDHDVLQTAINTSKDSAYVRGVKRLCVGRGESAEIANVEEPQPGRPFLETKWESEMSRKRRKLPDAPFDVYDESLNATSDCTTGRRSDGHYDLDADGDLAMGTASPILFKSLRTPPKTAIFQDNMPTKDSNLTTFDTKSVEQIESGSSDQEQGAVSGSVVQRGNGDVTATPTKLVRRLTQAQEGTLVRSALRSSLDGDDAMVLSDFLSKAMAKRAVKAAQVSSQESDSADKSSSPETSPDSECATPPSRRALGDRDANSPSPVKAQIAPSKGKFIPGDETREDVVIKETQDEEVTAPASPACRRSTRVKAPPANAPPVRNTISLRRAKGNEFIFMQRTDSQELALATRRNTRNNRGNSMMPKYVLQAMAQEDSSATDSDIQSQPRADHKNLGSRKATSKSRKTVTWNEARMAEYEGDTPTPASSDAGADTDGGATLERDESRKHDVDGGSSRARSGARRSEKNASSSSRSSRKQLSQKAELESGPTVPASTAEPVSTTSKPRRVRRLGDSVMASGTPVKTGSGRISKTTTLSASDGAPATATTGPSTPTKPRRKLVPKSPSSSLLSVPASKVSSSNGGEQHFVSGIPTRSTTSSEGMKRKSMAEANAGCTPMPRRVRARS</sequence>
<comment type="caution">
    <text evidence="2">The sequence shown here is derived from an EMBL/GenBank/DDBJ whole genome shotgun (WGS) entry which is preliminary data.</text>
</comment>
<feature type="compositionally biased region" description="Basic and acidic residues" evidence="1">
    <location>
        <begin position="559"/>
        <end position="570"/>
    </location>
</feature>
<feature type="compositionally biased region" description="Low complexity" evidence="1">
    <location>
        <begin position="586"/>
        <end position="601"/>
    </location>
</feature>
<proteinExistence type="predicted"/>
<gene>
    <name evidence="2" type="ORF">PEBR_02220</name>
</gene>
<feature type="compositionally biased region" description="Low complexity" evidence="1">
    <location>
        <begin position="345"/>
        <end position="361"/>
    </location>
</feature>
<evidence type="ECO:0000256" key="1">
    <source>
        <dbReference type="SAM" id="MobiDB-lite"/>
    </source>
</evidence>
<name>A0A1S9S0C1_PENBI</name>
<evidence type="ECO:0000313" key="3">
    <source>
        <dbReference type="Proteomes" id="UP000190744"/>
    </source>
</evidence>
<feature type="region of interest" description="Disordered" evidence="1">
    <location>
        <begin position="263"/>
        <end position="296"/>
    </location>
</feature>
<dbReference type="AlphaFoldDB" id="A0A1S9S0C1"/>
<feature type="compositionally biased region" description="Polar residues" evidence="1">
    <location>
        <begin position="263"/>
        <end position="294"/>
    </location>
</feature>
<reference evidence="3" key="1">
    <citation type="submission" date="2015-09" db="EMBL/GenBank/DDBJ databases">
        <authorList>
            <person name="Fill T.P."/>
            <person name="Baretta J.F."/>
            <person name="de Almeida L.G."/>
            <person name="Rocha M."/>
            <person name="de Souza D.H."/>
            <person name="Malavazi I."/>
            <person name="Cerdeira L.T."/>
            <person name="Hong H."/>
            <person name="Samborskyy M."/>
            <person name="de Vasconcelos A.T."/>
            <person name="Leadlay P."/>
            <person name="Rodrigues-Filho E."/>
        </authorList>
    </citation>
    <scope>NUCLEOTIDE SEQUENCE [LARGE SCALE GENOMIC DNA]</scope>
    <source>
        <strain evidence="3">LaBioMMi 136</strain>
    </source>
</reference>
<dbReference type="EMBL" id="LJBN01000024">
    <property type="protein sequence ID" value="OOQ91031.1"/>
    <property type="molecule type" value="Genomic_DNA"/>
</dbReference>
<feature type="compositionally biased region" description="Low complexity" evidence="1">
    <location>
        <begin position="680"/>
        <end position="698"/>
    </location>
</feature>
<feature type="compositionally biased region" description="Polar residues" evidence="1">
    <location>
        <begin position="494"/>
        <end position="507"/>
    </location>
</feature>
<protein>
    <submittedName>
        <fullName evidence="2">Uncharacterized protein</fullName>
    </submittedName>
</protein>
<accession>A0A1S9S0C1</accession>
<feature type="compositionally biased region" description="Low complexity" evidence="1">
    <location>
        <begin position="655"/>
        <end position="672"/>
    </location>
</feature>
<feature type="region of interest" description="Disordered" evidence="1">
    <location>
        <begin position="341"/>
        <end position="442"/>
    </location>
</feature>
<organism evidence="2 3">
    <name type="scientific">Penicillium brasilianum</name>
    <dbReference type="NCBI Taxonomy" id="104259"/>
    <lineage>
        <taxon>Eukaryota</taxon>
        <taxon>Fungi</taxon>
        <taxon>Dikarya</taxon>
        <taxon>Ascomycota</taxon>
        <taxon>Pezizomycotina</taxon>
        <taxon>Eurotiomycetes</taxon>
        <taxon>Eurotiomycetidae</taxon>
        <taxon>Eurotiales</taxon>
        <taxon>Aspergillaceae</taxon>
        <taxon>Penicillium</taxon>
    </lineage>
</organism>
<dbReference type="Proteomes" id="UP000190744">
    <property type="component" value="Unassembled WGS sequence"/>
</dbReference>
<feature type="compositionally biased region" description="Basic and acidic residues" evidence="1">
    <location>
        <begin position="399"/>
        <end position="412"/>
    </location>
</feature>
<feature type="compositionally biased region" description="Polar residues" evidence="1">
    <location>
        <begin position="640"/>
        <end position="654"/>
    </location>
</feature>
<feature type="region of interest" description="Disordered" evidence="1">
    <location>
        <begin position="491"/>
        <end position="743"/>
    </location>
</feature>
<evidence type="ECO:0000313" key="2">
    <source>
        <dbReference type="EMBL" id="OOQ91031.1"/>
    </source>
</evidence>